<comment type="caution">
    <text evidence="1">The sequence shown here is derived from an EMBL/GenBank/DDBJ whole genome shotgun (WGS) entry which is preliminary data.</text>
</comment>
<evidence type="ECO:0008006" key="3">
    <source>
        <dbReference type="Google" id="ProtNLM"/>
    </source>
</evidence>
<accession>A0A8H6SUT1</accession>
<sequence length="312" mass="34872">MATTTPRRVTRGAVIAGRVPALPSIRDLTNPKIAESNALPNLNPVDLPPEVLSLICDELVAYRKTLACLCRTSRTFHRIAQHVLYHIVDLEDLPESLVISFFQAVARRPHLGARVHSLTIPIRAKVVRQDSDFAETFAAALRACVNLEDLSILADRDALRNRVPKPPWIFHECPPFRLTTFVNSYFDFGPELVKFLESQPTLRVLAAPGASSSHAIIKPVPKLPNVVALCMHINFLSQSVVEQWPLERIETSLPMRHDFRLLHTLGRYSTTLITLNLAVALWFPPAEIIRQVSGLCPALRHFAITELHGFGT</sequence>
<dbReference type="AlphaFoldDB" id="A0A8H6SUT1"/>
<evidence type="ECO:0000313" key="2">
    <source>
        <dbReference type="Proteomes" id="UP000613580"/>
    </source>
</evidence>
<dbReference type="Proteomes" id="UP000613580">
    <property type="component" value="Unassembled WGS sequence"/>
</dbReference>
<protein>
    <recommendedName>
        <fullName evidence="3">F-box domain-containing protein</fullName>
    </recommendedName>
</protein>
<evidence type="ECO:0000313" key="1">
    <source>
        <dbReference type="EMBL" id="KAF7305779.1"/>
    </source>
</evidence>
<organism evidence="1 2">
    <name type="scientific">Mycena chlorophos</name>
    <name type="common">Agaric fungus</name>
    <name type="synonym">Agaricus chlorophos</name>
    <dbReference type="NCBI Taxonomy" id="658473"/>
    <lineage>
        <taxon>Eukaryota</taxon>
        <taxon>Fungi</taxon>
        <taxon>Dikarya</taxon>
        <taxon>Basidiomycota</taxon>
        <taxon>Agaricomycotina</taxon>
        <taxon>Agaricomycetes</taxon>
        <taxon>Agaricomycetidae</taxon>
        <taxon>Agaricales</taxon>
        <taxon>Marasmiineae</taxon>
        <taxon>Mycenaceae</taxon>
        <taxon>Mycena</taxon>
    </lineage>
</organism>
<gene>
    <name evidence="1" type="ORF">HMN09_00731600</name>
</gene>
<reference evidence="1" key="1">
    <citation type="submission" date="2020-05" db="EMBL/GenBank/DDBJ databases">
        <title>Mycena genomes resolve the evolution of fungal bioluminescence.</title>
        <authorList>
            <person name="Tsai I.J."/>
        </authorList>
    </citation>
    <scope>NUCLEOTIDE SEQUENCE</scope>
    <source>
        <strain evidence="1">110903Hualien_Pintung</strain>
    </source>
</reference>
<proteinExistence type="predicted"/>
<dbReference type="OrthoDB" id="3232239at2759"/>
<dbReference type="EMBL" id="JACAZE010000009">
    <property type="protein sequence ID" value="KAF7305779.1"/>
    <property type="molecule type" value="Genomic_DNA"/>
</dbReference>
<name>A0A8H6SUT1_MYCCL</name>
<dbReference type="CDD" id="cd09917">
    <property type="entry name" value="F-box_SF"/>
    <property type="match status" value="1"/>
</dbReference>
<keyword evidence="2" id="KW-1185">Reference proteome</keyword>